<organism evidence="3 4">
    <name type="scientific">Knufia fluminis</name>
    <dbReference type="NCBI Taxonomy" id="191047"/>
    <lineage>
        <taxon>Eukaryota</taxon>
        <taxon>Fungi</taxon>
        <taxon>Dikarya</taxon>
        <taxon>Ascomycota</taxon>
        <taxon>Pezizomycotina</taxon>
        <taxon>Eurotiomycetes</taxon>
        <taxon>Chaetothyriomycetidae</taxon>
        <taxon>Chaetothyriales</taxon>
        <taxon>Trichomeriaceae</taxon>
        <taxon>Knufia</taxon>
    </lineage>
</organism>
<name>A0AAN8EKS3_9EURO</name>
<dbReference type="AlphaFoldDB" id="A0AAN8EKS3"/>
<feature type="compositionally biased region" description="Pro residues" evidence="1">
    <location>
        <begin position="462"/>
        <end position="475"/>
    </location>
</feature>
<sequence>MSHSTLSPAVNRRLSRSNSTSSSVSTVKQLGAKIGHRKSASQARPTSSESINRYISTLDAAAAPSRSVTAQDRGRSPNLNINRWSHSTTSSIGAIESDFLRQVSGNAVPSRPSKPDPPAKDHLIPKSQYSRQPSESSLIDPSPRKSPGRRQRPSRRSSPEASRHPYASSNASGSRSNFTTTPDLDTATSRSNGNDYFGTSSIDYSKGANKHDQQVVGVALTLTQGHSRQRKSDQNRLGNGLYQTTNSSHISLQKMPSHNKRRDRSANGSKDTAAGGSMSSVASGKSKRGGHRSPTQKAMLSQALSKANQAVLFDNAQDVQGAIEAYHEACDILEQVMARSNDMDDRKKLSAIRSTYSTRIAELYDVDNSFAHLQTDKELPEAPVTTRYLDGQGRMSFEDPDELHPSILVDDSQRTMVIPLRQESLLPQIYGGREYMEEQPLVSQREPPSLGGLSVPMDARYMPPPLSPRRLPSPSPVDEQPTPIATMRPVDQAYSHANYLGDQESVSWLDTFDDGPSSRGTSRRSSLDYVRADKDLVSAIEAELDAAVDAAYDEDIPAEATPRPPDTVAAAFQPELIGPLQSQVSSEEMRTLATQPSQDSILSSARYEDLTREYLDEDAEEEEELLEMMMAEGYTLDNQNQRPGAMSSLPRQSDSSGFSARSSGRTWESSMTTATQGTALSTLAEGPEMPLHEPPEVPKEIEEATLPQQDTDPLARKQASPLPPLPTTDKPAVVGLRDRRLSGHSGKQLKIETFARRASVSQQGQPAQAPLLEIPSATEPKPELKHSTSGTNISVDTMPITPLASIHSANSMSNSPDTPELTKLLSNSTIADEDPAPAQDDAKRMPPPMRKNMSSSSLRPRKLSLTTSNLNDVPPTPGSAVFPTHSRQGTVSTPAAANPSPNILSTTAVGGMYIFDNVAEPHSPRSPRSPDTLRADPMPLEPCPESFLLRPFWLMRCLYQTLAHPKGGYISTKLFIPRDIWRVKGVKIKAMDEKAGQCDVLTAALLKLAKVDTLDADAVLEELQSFDTIIDQVRQNLTKKLGSDVGLTGSVAAMKNSPAAEDQDATGLKNSSSVKSIASSWRKLRSKSSTAALPSTIARKNSNPTEETMASLPMTSNSNISTSRSYKAQRHPPPTPTGLPHIPPQHAAFMSSLARLFDAVQVLDSIARQVEDPGLKATNKTQVGLELSIRGAAEFFSFYVIRFAMADIGVFLDKYLKRNSEWVMV</sequence>
<feature type="region of interest" description="Disordered" evidence="1">
    <location>
        <begin position="712"/>
        <end position="734"/>
    </location>
</feature>
<feature type="region of interest" description="Disordered" evidence="1">
    <location>
        <begin position="828"/>
        <end position="899"/>
    </location>
</feature>
<dbReference type="Gene3D" id="1.20.58.80">
    <property type="entry name" value="Phosphotransferase system, lactose/cellobiose-type IIA subunit"/>
    <property type="match status" value="1"/>
</dbReference>
<feature type="compositionally biased region" description="Polar residues" evidence="1">
    <location>
        <begin position="167"/>
        <end position="196"/>
    </location>
</feature>
<feature type="compositionally biased region" description="Polar residues" evidence="1">
    <location>
        <begin position="666"/>
        <end position="675"/>
    </location>
</feature>
<dbReference type="EMBL" id="JAKLMC020000002">
    <property type="protein sequence ID" value="KAK5957954.1"/>
    <property type="molecule type" value="Genomic_DNA"/>
</dbReference>
<feature type="compositionally biased region" description="Polar residues" evidence="1">
    <location>
        <begin position="885"/>
        <end position="899"/>
    </location>
</feature>
<dbReference type="PANTHER" id="PTHR37327">
    <property type="entry name" value="CHROMOSOME 1, WHOLE GENOME SHOTGUN SEQUENCE"/>
    <property type="match status" value="1"/>
</dbReference>
<feature type="compositionally biased region" description="Polar residues" evidence="1">
    <location>
        <begin position="293"/>
        <end position="302"/>
    </location>
</feature>
<feature type="compositionally biased region" description="Polar residues" evidence="1">
    <location>
        <begin position="40"/>
        <end position="55"/>
    </location>
</feature>
<feature type="domain" description="MIT" evidence="2">
    <location>
        <begin position="300"/>
        <end position="364"/>
    </location>
</feature>
<gene>
    <name evidence="3" type="ORF">OHC33_001144</name>
</gene>
<feature type="compositionally biased region" description="Basic residues" evidence="1">
    <location>
        <begin position="146"/>
        <end position="155"/>
    </location>
</feature>
<evidence type="ECO:0000313" key="3">
    <source>
        <dbReference type="EMBL" id="KAK5957954.1"/>
    </source>
</evidence>
<accession>A0AAN8EKS3</accession>
<feature type="compositionally biased region" description="Low complexity" evidence="1">
    <location>
        <begin position="10"/>
        <end position="27"/>
    </location>
</feature>
<proteinExistence type="predicted"/>
<dbReference type="PANTHER" id="PTHR37327:SF1">
    <property type="entry name" value="MICROTUBULE INTERACTING AND TRANSPORT DOMAIN-CONTAINING PROTEIN"/>
    <property type="match status" value="1"/>
</dbReference>
<feature type="region of interest" description="Disordered" evidence="1">
    <location>
        <begin position="1090"/>
        <end position="1135"/>
    </location>
</feature>
<dbReference type="Pfam" id="PF04212">
    <property type="entry name" value="MIT"/>
    <property type="match status" value="1"/>
</dbReference>
<feature type="region of interest" description="Disordered" evidence="1">
    <location>
        <begin position="222"/>
        <end position="302"/>
    </location>
</feature>
<feature type="compositionally biased region" description="Polar residues" evidence="1">
    <location>
        <begin position="1090"/>
        <end position="1126"/>
    </location>
</feature>
<feature type="compositionally biased region" description="Low complexity" evidence="1">
    <location>
        <begin position="653"/>
        <end position="665"/>
    </location>
</feature>
<dbReference type="Proteomes" id="UP001316803">
    <property type="component" value="Unassembled WGS sequence"/>
</dbReference>
<dbReference type="SUPFAM" id="SSF116846">
    <property type="entry name" value="MIT domain"/>
    <property type="match status" value="1"/>
</dbReference>
<evidence type="ECO:0000256" key="1">
    <source>
        <dbReference type="SAM" id="MobiDB-lite"/>
    </source>
</evidence>
<feature type="region of interest" description="Disordered" evidence="1">
    <location>
        <begin position="105"/>
        <end position="196"/>
    </location>
</feature>
<feature type="compositionally biased region" description="Low complexity" evidence="1">
    <location>
        <begin position="273"/>
        <end position="284"/>
    </location>
</feature>
<evidence type="ECO:0000313" key="4">
    <source>
        <dbReference type="Proteomes" id="UP001316803"/>
    </source>
</evidence>
<dbReference type="InterPro" id="IPR007330">
    <property type="entry name" value="MIT_dom"/>
</dbReference>
<comment type="caution">
    <text evidence="3">The sequence shown here is derived from an EMBL/GenBank/DDBJ whole genome shotgun (WGS) entry which is preliminary data.</text>
</comment>
<reference evidence="3 4" key="1">
    <citation type="submission" date="2022-12" db="EMBL/GenBank/DDBJ databases">
        <title>Genomic features and morphological characterization of a novel Knufia sp. strain isolated from spacecraft assembly facility.</title>
        <authorList>
            <person name="Teixeira M."/>
            <person name="Chander A.M."/>
            <person name="Stajich J.E."/>
            <person name="Venkateswaran K."/>
        </authorList>
    </citation>
    <scope>NUCLEOTIDE SEQUENCE [LARGE SCALE GENOMIC DNA]</scope>
    <source>
        <strain evidence="3 4">FJI-L2-BK-P2</strain>
    </source>
</reference>
<feature type="compositionally biased region" description="Polar residues" evidence="1">
    <location>
        <begin position="127"/>
        <end position="139"/>
    </location>
</feature>
<feature type="compositionally biased region" description="Basic and acidic residues" evidence="1">
    <location>
        <begin position="113"/>
        <end position="124"/>
    </location>
</feature>
<keyword evidence="4" id="KW-1185">Reference proteome</keyword>
<dbReference type="InterPro" id="IPR036181">
    <property type="entry name" value="MIT_dom_sf"/>
</dbReference>
<evidence type="ECO:0000259" key="2">
    <source>
        <dbReference type="Pfam" id="PF04212"/>
    </source>
</evidence>
<feature type="region of interest" description="Disordered" evidence="1">
    <location>
        <begin position="1"/>
        <end position="85"/>
    </location>
</feature>
<feature type="region of interest" description="Disordered" evidence="1">
    <location>
        <begin position="462"/>
        <end position="481"/>
    </location>
</feature>
<protein>
    <recommendedName>
        <fullName evidence="2">MIT domain-containing protein</fullName>
    </recommendedName>
</protein>
<feature type="region of interest" description="Disordered" evidence="1">
    <location>
        <begin position="638"/>
        <end position="675"/>
    </location>
</feature>
<feature type="compositionally biased region" description="Polar residues" evidence="1">
    <location>
        <begin position="235"/>
        <end position="256"/>
    </location>
</feature>
<feature type="compositionally biased region" description="Low complexity" evidence="1">
    <location>
        <begin position="854"/>
        <end position="868"/>
    </location>
</feature>